<dbReference type="Gene3D" id="3.40.50.300">
    <property type="entry name" value="P-loop containing nucleotide triphosphate hydrolases"/>
    <property type="match status" value="1"/>
</dbReference>
<dbReference type="InterPro" id="IPR003395">
    <property type="entry name" value="RecF/RecN/SMC_N"/>
</dbReference>
<reference evidence="9" key="1">
    <citation type="submission" date="2017-02" db="UniProtKB">
        <authorList>
            <consortium name="WormBaseParasite"/>
        </authorList>
    </citation>
    <scope>IDENTIFICATION</scope>
</reference>
<keyword evidence="2" id="KW-0547">Nucleotide-binding</keyword>
<evidence type="ECO:0000256" key="2">
    <source>
        <dbReference type="ARBA" id="ARBA00022741"/>
    </source>
</evidence>
<keyword evidence="4" id="KW-0539">Nucleus</keyword>
<feature type="domain" description="RecF/RecN/SMC N-terminal" evidence="7">
    <location>
        <begin position="56"/>
        <end position="415"/>
    </location>
</feature>
<keyword evidence="6" id="KW-0732">Signal</keyword>
<evidence type="ECO:0000313" key="9">
    <source>
        <dbReference type="WBParaSite" id="ALUE_0002125501-mRNA-1"/>
    </source>
</evidence>
<dbReference type="GO" id="GO:0005634">
    <property type="term" value="C:nucleus"/>
    <property type="evidence" value="ECO:0007669"/>
    <property type="project" value="UniProtKB-SubCell"/>
</dbReference>
<evidence type="ECO:0000256" key="6">
    <source>
        <dbReference type="SAM" id="SignalP"/>
    </source>
</evidence>
<name>A0A0M3IR77_ASCLU</name>
<feature type="signal peptide" evidence="6">
    <location>
        <begin position="1"/>
        <end position="18"/>
    </location>
</feature>
<dbReference type="PANTHER" id="PTHR18937:SF172">
    <property type="entry name" value="STRUCTURAL MAINTENANCE OF CHROMOSOMES PROTEIN"/>
    <property type="match status" value="1"/>
</dbReference>
<proteinExistence type="predicted"/>
<protein>
    <submittedName>
        <fullName evidence="9">SMC_N domain-containing protein</fullName>
    </submittedName>
</protein>
<dbReference type="Proteomes" id="UP000036681">
    <property type="component" value="Unplaced"/>
</dbReference>
<comment type="subcellular location">
    <subcellularLocation>
        <location evidence="1">Nucleus</location>
    </subcellularLocation>
</comment>
<dbReference type="Pfam" id="PF02463">
    <property type="entry name" value="SMC_N"/>
    <property type="match status" value="1"/>
</dbReference>
<evidence type="ECO:0000259" key="7">
    <source>
        <dbReference type="Pfam" id="PF02463"/>
    </source>
</evidence>
<keyword evidence="5" id="KW-0175">Coiled coil</keyword>
<sequence length="429" mass="49041">MLILIRLLEFSFVERNAAAEVADEVREQVAEVSAKIQAVYAELVEPFKRQLDEALARKESASKGIAKEKGAVNNAERNLNKAKARKNDLEADLKETEEAIEKIHLNADNHVQRMEELMKQKSERQANCFRSEISDVISRLTTVSLLRKLVCHYKLQKLLYTAKEELKEAESRLKEVSNKFSQLDNEEVDLQRKVNELQRVIESKEGDIAHAKAKVTSIVSKLSSLHLDYVKCIKRLPEHLCEVSDEDDFSLQEAIENERVFIRKLTEGEIMAEADKTGIIQINDLPIYSADQIENFNINDIRFTLANLEKRKAGKAPNLSSLQEYIHKQYGRFYASLDLVDSLDPFSEGVSFGVRPPKKSWKQITNLSGGEKTLSSLALVFALHHYRPTPLYVMDEIDAALDFRNVSIIAHYIKVLYDFTFDFSLVYIT</sequence>
<evidence type="ECO:0000313" key="8">
    <source>
        <dbReference type="Proteomes" id="UP000036681"/>
    </source>
</evidence>
<evidence type="ECO:0000256" key="3">
    <source>
        <dbReference type="ARBA" id="ARBA00022840"/>
    </source>
</evidence>
<dbReference type="WBParaSite" id="ALUE_0002125501-mRNA-1">
    <property type="protein sequence ID" value="ALUE_0002125501-mRNA-1"/>
    <property type="gene ID" value="ALUE_0002125501"/>
</dbReference>
<dbReference type="InterPro" id="IPR027417">
    <property type="entry name" value="P-loop_NTPase"/>
</dbReference>
<evidence type="ECO:0000256" key="4">
    <source>
        <dbReference type="ARBA" id="ARBA00023242"/>
    </source>
</evidence>
<dbReference type="AlphaFoldDB" id="A0A0M3IR77"/>
<keyword evidence="8" id="KW-1185">Reference proteome</keyword>
<feature type="chain" id="PRO_5005657440" evidence="6">
    <location>
        <begin position="19"/>
        <end position="429"/>
    </location>
</feature>
<feature type="coiled-coil region" evidence="5">
    <location>
        <begin position="22"/>
        <end position="120"/>
    </location>
</feature>
<organism evidence="8 9">
    <name type="scientific">Ascaris lumbricoides</name>
    <name type="common">Giant roundworm</name>
    <dbReference type="NCBI Taxonomy" id="6252"/>
    <lineage>
        <taxon>Eukaryota</taxon>
        <taxon>Metazoa</taxon>
        <taxon>Ecdysozoa</taxon>
        <taxon>Nematoda</taxon>
        <taxon>Chromadorea</taxon>
        <taxon>Rhabditida</taxon>
        <taxon>Spirurina</taxon>
        <taxon>Ascaridomorpha</taxon>
        <taxon>Ascaridoidea</taxon>
        <taxon>Ascarididae</taxon>
        <taxon>Ascaris</taxon>
    </lineage>
</organism>
<dbReference type="SUPFAM" id="SSF52540">
    <property type="entry name" value="P-loop containing nucleoside triphosphate hydrolases"/>
    <property type="match status" value="1"/>
</dbReference>
<evidence type="ECO:0000256" key="5">
    <source>
        <dbReference type="SAM" id="Coils"/>
    </source>
</evidence>
<keyword evidence="3" id="KW-0067">ATP-binding</keyword>
<accession>A0A0M3IR77</accession>
<evidence type="ECO:0000256" key="1">
    <source>
        <dbReference type="ARBA" id="ARBA00004123"/>
    </source>
</evidence>
<dbReference type="PANTHER" id="PTHR18937">
    <property type="entry name" value="STRUCTURAL MAINTENANCE OF CHROMOSOMES SMC FAMILY MEMBER"/>
    <property type="match status" value="1"/>
</dbReference>
<feature type="coiled-coil region" evidence="5">
    <location>
        <begin position="159"/>
        <end position="214"/>
    </location>
</feature>